<evidence type="ECO:0000259" key="6">
    <source>
        <dbReference type="Pfam" id="PF00590"/>
    </source>
</evidence>
<reference evidence="7 8" key="1">
    <citation type="submission" date="2016-08" db="EMBL/GenBank/DDBJ databases">
        <title>Draft genome of Amylibacter sp. strain 4G11.</title>
        <authorList>
            <person name="Wong S.-K."/>
            <person name="Hamasaki K."/>
            <person name="Yoshizawa S."/>
        </authorList>
    </citation>
    <scope>NUCLEOTIDE SEQUENCE [LARGE SCALE GENOMIC DNA]</scope>
    <source>
        <strain evidence="7 8">4G11</strain>
    </source>
</reference>
<dbReference type="GO" id="GO:0032259">
    <property type="term" value="P:methylation"/>
    <property type="evidence" value="ECO:0007669"/>
    <property type="project" value="UniProtKB-KW"/>
</dbReference>
<comment type="caution">
    <text evidence="7">The sequence shown here is derived from an EMBL/GenBank/DDBJ whole genome shotgun (WGS) entry which is preliminary data.</text>
</comment>
<dbReference type="Pfam" id="PF00590">
    <property type="entry name" value="TP_methylase"/>
    <property type="match status" value="1"/>
</dbReference>
<dbReference type="InterPro" id="IPR006362">
    <property type="entry name" value="Cbl_synth_CobM/CibF"/>
</dbReference>
<dbReference type="InterPro" id="IPR014776">
    <property type="entry name" value="4pyrrole_Mease_sub2"/>
</dbReference>
<accession>A0A2G5K2Q3</accession>
<keyword evidence="4 7" id="KW-0808">Transferase</keyword>
<evidence type="ECO:0000256" key="3">
    <source>
        <dbReference type="ARBA" id="ARBA00022603"/>
    </source>
</evidence>
<feature type="domain" description="Tetrapyrrole methylase" evidence="6">
    <location>
        <begin position="2"/>
        <end position="208"/>
    </location>
</feature>
<evidence type="ECO:0000313" key="7">
    <source>
        <dbReference type="EMBL" id="PIB23200.1"/>
    </source>
</evidence>
<keyword evidence="5" id="KW-0949">S-adenosyl-L-methionine</keyword>
<dbReference type="Gene3D" id="3.30.950.10">
    <property type="entry name" value="Methyltransferase, Cobalt-precorrin-4 Transmethylase, Domain 2"/>
    <property type="match status" value="1"/>
</dbReference>
<dbReference type="InterPro" id="IPR014777">
    <property type="entry name" value="4pyrrole_Mease_sub1"/>
</dbReference>
<sequence>MTVYFIGAGPGDPDLITVKSRGLIERCPVCLYAGSLVPEAVVAFAPKDAIVKDTAAMTLDDTHAEIKAAHERGDDVARVHSGDPSLYGAIAEQIRRLRADNIPFEIIPGVPAYAAAAAAIGQELTIPEIAQSIVLTRMSMQSTGMPEGETLDNFGRTGATLCIHLAIRNMRAIERELTPHYGEDCPVVVIYRASWPDQIIIRGTLKDIRKKVRAEKITRTALVMVGPALAEGHDFVDSALYDPTKPHVLRPVVGVDLIEPNNT</sequence>
<keyword evidence="2" id="KW-0169">Cobalamin biosynthesis</keyword>
<gene>
    <name evidence="7" type="ORF">BFP76_09275</name>
</gene>
<dbReference type="GO" id="GO:0046026">
    <property type="term" value="F:precorrin-4 C11-methyltransferase activity"/>
    <property type="evidence" value="ECO:0007669"/>
    <property type="project" value="InterPro"/>
</dbReference>
<dbReference type="NCBIfam" id="TIGR01465">
    <property type="entry name" value="cobM_cbiF"/>
    <property type="match status" value="1"/>
</dbReference>
<dbReference type="SUPFAM" id="SSF53790">
    <property type="entry name" value="Tetrapyrrole methylase"/>
    <property type="match status" value="1"/>
</dbReference>
<dbReference type="InterPro" id="IPR050161">
    <property type="entry name" value="Siro_Cobalamin_biosynth"/>
</dbReference>
<dbReference type="PANTHER" id="PTHR45790:SF4">
    <property type="entry name" value="COBALT-PRECORRIN-4 C(11)-METHYLTRANSFERASE"/>
    <property type="match status" value="1"/>
</dbReference>
<comment type="similarity">
    <text evidence="1">Belongs to the precorrin methyltransferase family.</text>
</comment>
<keyword evidence="8" id="KW-1185">Reference proteome</keyword>
<evidence type="ECO:0000313" key="8">
    <source>
        <dbReference type="Proteomes" id="UP000231516"/>
    </source>
</evidence>
<dbReference type="GO" id="GO:0009236">
    <property type="term" value="P:cobalamin biosynthetic process"/>
    <property type="evidence" value="ECO:0007669"/>
    <property type="project" value="UniProtKB-KW"/>
</dbReference>
<dbReference type="RefSeq" id="WP_099594482.1">
    <property type="nucleotide sequence ID" value="NZ_MDGM01000014.1"/>
</dbReference>
<dbReference type="CDD" id="cd11641">
    <property type="entry name" value="Precorrin-4_C11-MT"/>
    <property type="match status" value="1"/>
</dbReference>
<evidence type="ECO:0000256" key="2">
    <source>
        <dbReference type="ARBA" id="ARBA00022573"/>
    </source>
</evidence>
<proteinExistence type="inferred from homology"/>
<name>A0A2G5K2Q3_9RHOB</name>
<evidence type="ECO:0000256" key="1">
    <source>
        <dbReference type="ARBA" id="ARBA00005879"/>
    </source>
</evidence>
<dbReference type="InterPro" id="IPR035996">
    <property type="entry name" value="4pyrrol_Methylase_sf"/>
</dbReference>
<dbReference type="PANTHER" id="PTHR45790">
    <property type="entry name" value="SIROHEME SYNTHASE-RELATED"/>
    <property type="match status" value="1"/>
</dbReference>
<dbReference type="OrthoDB" id="9815856at2"/>
<organism evidence="7 8">
    <name type="scientific">Paramylibacter kogurei</name>
    <dbReference type="NCBI Taxonomy" id="1889778"/>
    <lineage>
        <taxon>Bacteria</taxon>
        <taxon>Pseudomonadati</taxon>
        <taxon>Pseudomonadota</taxon>
        <taxon>Alphaproteobacteria</taxon>
        <taxon>Rhodobacterales</taxon>
        <taxon>Paracoccaceae</taxon>
        <taxon>Paramylibacter</taxon>
    </lineage>
</organism>
<evidence type="ECO:0000256" key="5">
    <source>
        <dbReference type="ARBA" id="ARBA00022691"/>
    </source>
</evidence>
<dbReference type="Gene3D" id="3.40.1010.10">
    <property type="entry name" value="Cobalt-precorrin-4 Transmethylase, Domain 1"/>
    <property type="match status" value="1"/>
</dbReference>
<dbReference type="AlphaFoldDB" id="A0A2G5K2Q3"/>
<dbReference type="EMBL" id="MDGM01000014">
    <property type="protein sequence ID" value="PIB23200.1"/>
    <property type="molecule type" value="Genomic_DNA"/>
</dbReference>
<protein>
    <submittedName>
        <fullName evidence="7">Precorrin-4 C(11)-methyltransferase</fullName>
    </submittedName>
</protein>
<evidence type="ECO:0000256" key="4">
    <source>
        <dbReference type="ARBA" id="ARBA00022679"/>
    </source>
</evidence>
<keyword evidence="3 7" id="KW-0489">Methyltransferase</keyword>
<dbReference type="InterPro" id="IPR000878">
    <property type="entry name" value="4pyrrol_Mease"/>
</dbReference>
<dbReference type="Proteomes" id="UP000231516">
    <property type="component" value="Unassembled WGS sequence"/>
</dbReference>